<evidence type="ECO:0000256" key="10">
    <source>
        <dbReference type="ARBA" id="ARBA00023037"/>
    </source>
</evidence>
<dbReference type="InterPro" id="IPR000413">
    <property type="entry name" value="Integrin_alpha"/>
</dbReference>
<dbReference type="AlphaFoldDB" id="A0A9Q0IRI6"/>
<feature type="repeat" description="FG-GAP" evidence="15">
    <location>
        <begin position="224"/>
        <end position="278"/>
    </location>
</feature>
<evidence type="ECO:0000256" key="8">
    <source>
        <dbReference type="ARBA" id="ARBA00022889"/>
    </source>
</evidence>
<dbReference type="GO" id="GO:0007229">
    <property type="term" value="P:integrin-mediated signaling pathway"/>
    <property type="evidence" value="ECO:0007669"/>
    <property type="project" value="UniProtKB-KW"/>
</dbReference>
<dbReference type="PRINTS" id="PR00453">
    <property type="entry name" value="VWFADOMAIN"/>
</dbReference>
<sequence length="980" mass="106728">MSLGLSMTNDPASGKVMACGPTITREYCPGLLDIAFLLDGSGSVSNRDFNTMKDFVKSLIQSLRGWNTRFSITHTKVFSQRRGSRSTSKKVLIVITDGASNDYYSLKDAVKKAADANIVRFAIGVGQSFSQPTAKTELVTIGSTPTDTHVFQVDNFNALEVIRAGLEESIFSIEGAQTGEDLKMEMAQEGFSAAYVPGGFQMASVGAYGWSGGFQSYLDNGQLTFSQEKELVDPDSYLGYSMAVAKTIKGPVTIVGAPRYHHRGVVFVFSQSFRLSQTVDPSPWQFQIGEYFGAEIMAMAVVPSQPYSQVVLISAPLHMEEGWEGRVYVCTLIASRVDCQFDAPVVLRGQAGERGRFGSSMAPLPDLNQDGVYDLAVGAPLENQGQGSVYIFHGDARGTMNTRISQRLAASDVRPGLRFFGLSISRSSLDLSGDGLPDLAVGSKGTVVLLRSKPIVMVEAQVVFSPAQIPSSSSSSDCITPVKISATVCFTMTRHSAVQTVQARINFTLSLDTTRKRAFFVPKVRTQSESFNLSLQGRCFPYDFYVEPCPEDSLNALFNELHFWFDGLPSNDNLRPSLAQQAQTISRHPLGFKINCDNPCVDELRVRFNFSGSSAVQVGIDDLLTVTASLSNLGEDSYSSQVILTYPAGLSFRKFSTVQGRVECSSLDSENGVSLGRSSCLVYKPIFKSNAKAVFNVSYGIDSNSQLSRKILITANATSGNVDHSQQSELFQKEEIGVKYSIFLSIGSSLSYTNFSFGKSDLYKPVVNPVKVLNFVRAFNVTVLIKVPVRLGVEKIWMEDLQIPECRRDGEQEPNIQNFQKEIQHNLVVDCSVASCLVFRCNMFMGREQNSTFTIAANLSSRWIEQIGLQSAKFLLISTATLEYDEDQYIFYSTESKNAPPIRKIVTEVEVYTEANFTKEIVGGAIGGLILLAIITAGLYKAGFFKSQYKQMIEDAGGDGEGGEGGEGGGDGGDGGGEAP</sequence>
<keyword evidence="20" id="KW-1185">Reference proteome</keyword>
<dbReference type="GO" id="GO:0007160">
    <property type="term" value="P:cell-matrix adhesion"/>
    <property type="evidence" value="ECO:0007669"/>
    <property type="project" value="TreeGrafter"/>
</dbReference>
<dbReference type="Pfam" id="PF21520">
    <property type="entry name" value="ITGAX-like_Ig_3"/>
    <property type="match status" value="1"/>
</dbReference>
<evidence type="ECO:0000256" key="6">
    <source>
        <dbReference type="ARBA" id="ARBA00022737"/>
    </source>
</evidence>
<dbReference type="GO" id="GO:0005178">
    <property type="term" value="F:integrin binding"/>
    <property type="evidence" value="ECO:0007669"/>
    <property type="project" value="TreeGrafter"/>
</dbReference>
<feature type="domain" description="VWFA" evidence="18">
    <location>
        <begin position="33"/>
        <end position="63"/>
    </location>
</feature>
<feature type="region of interest" description="Disordered" evidence="17">
    <location>
        <begin position="955"/>
        <end position="980"/>
    </location>
</feature>
<dbReference type="PRINTS" id="PR01185">
    <property type="entry name" value="INTEGRINA"/>
</dbReference>
<keyword evidence="8 16" id="KW-0130">Cell adhesion</keyword>
<evidence type="ECO:0000256" key="1">
    <source>
        <dbReference type="ARBA" id="ARBA00004479"/>
    </source>
</evidence>
<keyword evidence="6" id="KW-0677">Repeat</keyword>
<gene>
    <name evidence="19" type="ORF">NHX12_025383</name>
</gene>
<keyword evidence="13 16" id="KW-0675">Receptor</keyword>
<dbReference type="SMART" id="SM00191">
    <property type="entry name" value="Int_alpha"/>
    <property type="match status" value="4"/>
</dbReference>
<keyword evidence="5" id="KW-0732">Signal</keyword>
<dbReference type="EMBL" id="JANIIK010000040">
    <property type="protein sequence ID" value="KAJ3608334.1"/>
    <property type="molecule type" value="Genomic_DNA"/>
</dbReference>
<evidence type="ECO:0000313" key="19">
    <source>
        <dbReference type="EMBL" id="KAJ3608334.1"/>
    </source>
</evidence>
<keyword evidence="7" id="KW-0106">Calcium</keyword>
<proteinExistence type="inferred from homology"/>
<accession>A0A9Q0IRI6</accession>
<dbReference type="SUPFAM" id="SSF53300">
    <property type="entry name" value="vWA-like"/>
    <property type="match status" value="1"/>
</dbReference>
<dbReference type="SMART" id="SM00327">
    <property type="entry name" value="VWA"/>
    <property type="match status" value="1"/>
</dbReference>
<comment type="similarity">
    <text evidence="2 16">Belongs to the integrin alpha chain family.</text>
</comment>
<dbReference type="OrthoDB" id="5317514at2759"/>
<dbReference type="PANTHER" id="PTHR23220:SF118">
    <property type="entry name" value="INTEGRIN ALPHA-X"/>
    <property type="match status" value="1"/>
</dbReference>
<keyword evidence="10 16" id="KW-0401">Integrin</keyword>
<evidence type="ECO:0000313" key="20">
    <source>
        <dbReference type="Proteomes" id="UP001148018"/>
    </source>
</evidence>
<dbReference type="InterPro" id="IPR013517">
    <property type="entry name" value="FG-GAP"/>
</dbReference>
<feature type="domain" description="VWFA" evidence="18">
    <location>
        <begin position="77"/>
        <end position="170"/>
    </location>
</feature>
<dbReference type="GO" id="GO:0008305">
    <property type="term" value="C:integrin complex"/>
    <property type="evidence" value="ECO:0007669"/>
    <property type="project" value="InterPro"/>
</dbReference>
<dbReference type="Gene3D" id="2.60.40.1460">
    <property type="entry name" value="Integrin domains. Chain A, domain 2"/>
    <property type="match status" value="1"/>
</dbReference>
<reference evidence="19" key="1">
    <citation type="submission" date="2022-07" db="EMBL/GenBank/DDBJ databases">
        <title>Chromosome-level genome of Muraenolepis orangiensis.</title>
        <authorList>
            <person name="Kim J."/>
        </authorList>
    </citation>
    <scope>NUCLEOTIDE SEQUENCE</scope>
    <source>
        <strain evidence="19">KU_S4_2022</strain>
        <tissue evidence="19">Muscle</tissue>
    </source>
</reference>
<dbReference type="PROSITE" id="PS50234">
    <property type="entry name" value="VWFA"/>
    <property type="match status" value="2"/>
</dbReference>
<dbReference type="PROSITE" id="PS51470">
    <property type="entry name" value="FG_GAP"/>
    <property type="match status" value="3"/>
</dbReference>
<organism evidence="19 20">
    <name type="scientific">Muraenolepis orangiensis</name>
    <name type="common">Patagonian moray cod</name>
    <dbReference type="NCBI Taxonomy" id="630683"/>
    <lineage>
        <taxon>Eukaryota</taxon>
        <taxon>Metazoa</taxon>
        <taxon>Chordata</taxon>
        <taxon>Craniata</taxon>
        <taxon>Vertebrata</taxon>
        <taxon>Euteleostomi</taxon>
        <taxon>Actinopterygii</taxon>
        <taxon>Neopterygii</taxon>
        <taxon>Teleostei</taxon>
        <taxon>Neoteleostei</taxon>
        <taxon>Acanthomorphata</taxon>
        <taxon>Zeiogadaria</taxon>
        <taxon>Gadariae</taxon>
        <taxon>Gadiformes</taxon>
        <taxon>Muraenolepidoidei</taxon>
        <taxon>Muraenolepididae</taxon>
        <taxon>Muraenolepis</taxon>
    </lineage>
</organism>
<dbReference type="InterPro" id="IPR032695">
    <property type="entry name" value="Integrin_dom_sf"/>
</dbReference>
<evidence type="ECO:0000256" key="9">
    <source>
        <dbReference type="ARBA" id="ARBA00022989"/>
    </source>
</evidence>
<keyword evidence="9 16" id="KW-1133">Transmembrane helix</keyword>
<evidence type="ECO:0000256" key="2">
    <source>
        <dbReference type="ARBA" id="ARBA00008054"/>
    </source>
</evidence>
<dbReference type="GO" id="GO:0046872">
    <property type="term" value="F:metal ion binding"/>
    <property type="evidence" value="ECO:0007669"/>
    <property type="project" value="UniProtKB-KW"/>
</dbReference>
<protein>
    <recommendedName>
        <fullName evidence="18">VWFA domain-containing protein</fullName>
    </recommendedName>
</protein>
<dbReference type="InterPro" id="IPR028994">
    <property type="entry name" value="Integrin_alpha_N"/>
</dbReference>
<dbReference type="Gene3D" id="2.130.10.130">
    <property type="entry name" value="Integrin alpha, N-terminal"/>
    <property type="match status" value="1"/>
</dbReference>
<evidence type="ECO:0000256" key="7">
    <source>
        <dbReference type="ARBA" id="ARBA00022837"/>
    </source>
</evidence>
<evidence type="ECO:0000256" key="15">
    <source>
        <dbReference type="PROSITE-ProRule" id="PRU00803"/>
    </source>
</evidence>
<dbReference type="InterPro" id="IPR002035">
    <property type="entry name" value="VWF_A"/>
</dbReference>
<dbReference type="GO" id="GO:0098609">
    <property type="term" value="P:cell-cell adhesion"/>
    <property type="evidence" value="ECO:0007669"/>
    <property type="project" value="TreeGrafter"/>
</dbReference>
<evidence type="ECO:0000259" key="18">
    <source>
        <dbReference type="PROSITE" id="PS50234"/>
    </source>
</evidence>
<feature type="compositionally biased region" description="Gly residues" evidence="17">
    <location>
        <begin position="965"/>
        <end position="980"/>
    </location>
</feature>
<feature type="repeat" description="FG-GAP" evidence="15">
    <location>
        <begin position="345"/>
        <end position="401"/>
    </location>
</feature>
<dbReference type="PANTHER" id="PTHR23220">
    <property type="entry name" value="INTEGRIN ALPHA"/>
    <property type="match status" value="1"/>
</dbReference>
<keyword evidence="3 16" id="KW-0812">Transmembrane</keyword>
<evidence type="ECO:0000256" key="13">
    <source>
        <dbReference type="ARBA" id="ARBA00023170"/>
    </source>
</evidence>
<dbReference type="Gene3D" id="1.20.5.930">
    <property type="entry name" value="Bicelle-embedded integrin alpha(iib) transmembrane segment"/>
    <property type="match status" value="1"/>
</dbReference>
<dbReference type="InterPro" id="IPR013519">
    <property type="entry name" value="Int_alpha_beta-p"/>
</dbReference>
<comment type="caution">
    <text evidence="19">The sequence shown here is derived from an EMBL/GenBank/DDBJ whole genome shotgun (WGS) entry which is preliminary data.</text>
</comment>
<dbReference type="Pfam" id="PF01839">
    <property type="entry name" value="FG-GAP"/>
    <property type="match status" value="1"/>
</dbReference>
<dbReference type="SUPFAM" id="SSF69179">
    <property type="entry name" value="Integrin domains"/>
    <property type="match status" value="2"/>
</dbReference>
<dbReference type="Gene3D" id="2.60.40.1510">
    <property type="entry name" value="ntegrin, alpha v. Chain A, domain 3"/>
    <property type="match status" value="1"/>
</dbReference>
<dbReference type="GO" id="GO:0009897">
    <property type="term" value="C:external side of plasma membrane"/>
    <property type="evidence" value="ECO:0007669"/>
    <property type="project" value="TreeGrafter"/>
</dbReference>
<feature type="transmembrane region" description="Helical" evidence="16">
    <location>
        <begin position="921"/>
        <end position="940"/>
    </location>
</feature>
<dbReference type="GO" id="GO:0033627">
    <property type="term" value="P:cell adhesion mediated by integrin"/>
    <property type="evidence" value="ECO:0007669"/>
    <property type="project" value="TreeGrafter"/>
</dbReference>
<comment type="subcellular location">
    <subcellularLocation>
        <location evidence="1 16">Membrane</location>
        <topology evidence="1 16">Single-pass type I membrane protein</topology>
    </subcellularLocation>
</comment>
<evidence type="ECO:0000256" key="12">
    <source>
        <dbReference type="ARBA" id="ARBA00023157"/>
    </source>
</evidence>
<evidence type="ECO:0000256" key="11">
    <source>
        <dbReference type="ARBA" id="ARBA00023136"/>
    </source>
</evidence>
<dbReference type="Gene3D" id="3.40.50.410">
    <property type="entry name" value="von Willebrand factor, type A domain"/>
    <property type="match status" value="2"/>
</dbReference>
<evidence type="ECO:0000256" key="17">
    <source>
        <dbReference type="SAM" id="MobiDB-lite"/>
    </source>
</evidence>
<evidence type="ECO:0000256" key="5">
    <source>
        <dbReference type="ARBA" id="ARBA00022729"/>
    </source>
</evidence>
<evidence type="ECO:0000256" key="14">
    <source>
        <dbReference type="ARBA" id="ARBA00023180"/>
    </source>
</evidence>
<dbReference type="Gene3D" id="2.60.40.1530">
    <property type="entry name" value="ntegrin, alpha v. Chain A, domain 4"/>
    <property type="match status" value="1"/>
</dbReference>
<dbReference type="InterPro" id="IPR048633">
    <property type="entry name" value="ITGAX-like_Ig_3"/>
</dbReference>
<dbReference type="Pfam" id="PF20805">
    <property type="entry name" value="Integrin_A_Ig_2"/>
    <property type="match status" value="1"/>
</dbReference>
<evidence type="ECO:0000256" key="3">
    <source>
        <dbReference type="ARBA" id="ARBA00022692"/>
    </source>
</evidence>
<keyword evidence="12" id="KW-1015">Disulfide bond</keyword>
<dbReference type="SUPFAM" id="SSF69318">
    <property type="entry name" value="Integrin alpha N-terminal domain"/>
    <property type="match status" value="1"/>
</dbReference>
<evidence type="ECO:0000256" key="16">
    <source>
        <dbReference type="RuleBase" id="RU003762"/>
    </source>
</evidence>
<dbReference type="InterPro" id="IPR048285">
    <property type="entry name" value="Integrin_alpha_Ig-like_2"/>
</dbReference>
<dbReference type="InterPro" id="IPR036465">
    <property type="entry name" value="vWFA_dom_sf"/>
</dbReference>
<keyword evidence="11 16" id="KW-0472">Membrane</keyword>
<dbReference type="Pfam" id="PF00092">
    <property type="entry name" value="VWA"/>
    <property type="match status" value="2"/>
</dbReference>
<evidence type="ECO:0000256" key="4">
    <source>
        <dbReference type="ARBA" id="ARBA00022723"/>
    </source>
</evidence>
<keyword evidence="4" id="KW-0479">Metal-binding</keyword>
<name>A0A9Q0IRI6_9TELE</name>
<dbReference type="Proteomes" id="UP001148018">
    <property type="component" value="Unassembled WGS sequence"/>
</dbReference>
<keyword evidence="14" id="KW-0325">Glycoprotein</keyword>
<feature type="repeat" description="FG-GAP" evidence="15">
    <location>
        <begin position="406"/>
        <end position="467"/>
    </location>
</feature>